<protein>
    <submittedName>
        <fullName evidence="2">DUF2142 domain-containing protein</fullName>
    </submittedName>
</protein>
<gene>
    <name evidence="2" type="ORF">E7Z74_05410</name>
</gene>
<keyword evidence="1" id="KW-0812">Transmembrane</keyword>
<feature type="transmembrane region" description="Helical" evidence="1">
    <location>
        <begin position="380"/>
        <end position="399"/>
    </location>
</feature>
<dbReference type="Proteomes" id="UP000713479">
    <property type="component" value="Unassembled WGS sequence"/>
</dbReference>
<keyword evidence="1" id="KW-0472">Membrane</keyword>
<reference evidence="2" key="1">
    <citation type="submission" date="2019-04" db="EMBL/GenBank/DDBJ databases">
        <title>Evolution of Biomass-Degrading Anaerobic Consortia Revealed by Metagenomics.</title>
        <authorList>
            <person name="Peng X."/>
        </authorList>
    </citation>
    <scope>NUCLEOTIDE SEQUENCE</scope>
    <source>
        <strain evidence="2">SIG13</strain>
    </source>
</reference>
<organism evidence="2 3">
    <name type="scientific">Methanobrevibacter millerae</name>
    <dbReference type="NCBI Taxonomy" id="230361"/>
    <lineage>
        <taxon>Archaea</taxon>
        <taxon>Methanobacteriati</taxon>
        <taxon>Methanobacteriota</taxon>
        <taxon>Methanomada group</taxon>
        <taxon>Methanobacteria</taxon>
        <taxon>Methanobacteriales</taxon>
        <taxon>Methanobacteriaceae</taxon>
        <taxon>Methanobrevibacter</taxon>
    </lineage>
</organism>
<proteinExistence type="predicted"/>
<feature type="transmembrane region" description="Helical" evidence="1">
    <location>
        <begin position="258"/>
        <end position="285"/>
    </location>
</feature>
<keyword evidence="1" id="KW-1133">Transmembrane helix</keyword>
<feature type="transmembrane region" description="Helical" evidence="1">
    <location>
        <begin position="12"/>
        <end position="29"/>
    </location>
</feature>
<comment type="caution">
    <text evidence="2">The sequence shown here is derived from an EMBL/GenBank/DDBJ whole genome shotgun (WGS) entry which is preliminary data.</text>
</comment>
<evidence type="ECO:0000256" key="1">
    <source>
        <dbReference type="SAM" id="Phobius"/>
    </source>
</evidence>
<accession>A0A8T3VJD0</accession>
<feature type="transmembrane region" description="Helical" evidence="1">
    <location>
        <begin position="228"/>
        <end position="246"/>
    </location>
</feature>
<dbReference type="InterPro" id="IPR018674">
    <property type="entry name" value="DUF2142_membrane"/>
</dbReference>
<feature type="transmembrane region" description="Helical" evidence="1">
    <location>
        <begin position="411"/>
        <end position="432"/>
    </location>
</feature>
<feature type="transmembrane region" description="Helical" evidence="1">
    <location>
        <begin position="297"/>
        <end position="319"/>
    </location>
</feature>
<feature type="transmembrane region" description="Helical" evidence="1">
    <location>
        <begin position="471"/>
        <end position="490"/>
    </location>
</feature>
<feature type="transmembrane region" description="Helical" evidence="1">
    <location>
        <begin position="159"/>
        <end position="184"/>
    </location>
</feature>
<feature type="transmembrane region" description="Helical" evidence="1">
    <location>
        <begin position="65"/>
        <end position="83"/>
    </location>
</feature>
<feature type="transmembrane region" description="Helical" evidence="1">
    <location>
        <begin position="191"/>
        <end position="208"/>
    </location>
</feature>
<evidence type="ECO:0000313" key="2">
    <source>
        <dbReference type="EMBL" id="MBE6510687.1"/>
    </source>
</evidence>
<sequence length="493" mass="56931">MNIQNYFNDFTKCMIVFIAFIFIFVFAMFTPENYANYQNEVIFIVLVTVLGLFSIYFSYKNKLKLHNVALVLIIIFGLLMIFFTPPMSFLDESAHFTRAELISEGQLYPEFTDKGIYINDYYFGFQHSYYGTTILDNGSYTNPITDHKGYWDWTTSSPFYSYVFSALGILFAKLLNLTVIWALYLSRMANLMLYAVTAYFMIKIIPKYKMPLLVFATLPLCVAQASSLSYDAFILTFTLVIITYFIKMYLGEVNKKNLAIFFISVLLISLIKQPYIILAFLVFVLHFEDEKLKKISIIALIAMIIVTVLSVGSLFSSLFTTTAIQTYSTGTTENVSFVGQSRFVLSNPLIVFTLFKDMIVSIPDLFLLKANFFHYTGYKGIKLINFMYVLFYLGFSLFYKLDINLKKKERMILALIFLIAYVGIYIIFYLTWSPLGSTTILGVQSRYFLPVIALLPLIINLKSRQIEINELYIFTFIIICLTGLFLLPIAHFY</sequence>
<dbReference type="EMBL" id="SUTF01000006">
    <property type="protein sequence ID" value="MBE6510687.1"/>
    <property type="molecule type" value="Genomic_DNA"/>
</dbReference>
<feature type="transmembrane region" description="Helical" evidence="1">
    <location>
        <begin position="349"/>
        <end position="368"/>
    </location>
</feature>
<feature type="transmembrane region" description="Helical" evidence="1">
    <location>
        <begin position="438"/>
        <end position="459"/>
    </location>
</feature>
<dbReference type="AlphaFoldDB" id="A0A8T3VJD0"/>
<name>A0A8T3VJD0_9EURY</name>
<evidence type="ECO:0000313" key="3">
    <source>
        <dbReference type="Proteomes" id="UP000713479"/>
    </source>
</evidence>
<feature type="transmembrane region" description="Helical" evidence="1">
    <location>
        <begin position="41"/>
        <end position="58"/>
    </location>
</feature>
<dbReference type="Pfam" id="PF09913">
    <property type="entry name" value="DUF2142"/>
    <property type="match status" value="1"/>
</dbReference>